<dbReference type="InterPro" id="IPR038475">
    <property type="entry name" value="RecG_C_sf"/>
</dbReference>
<dbReference type="Proteomes" id="UP000824091">
    <property type="component" value="Unassembled WGS sequence"/>
</dbReference>
<reference evidence="1" key="1">
    <citation type="submission" date="2020-10" db="EMBL/GenBank/DDBJ databases">
        <authorList>
            <person name="Gilroy R."/>
        </authorList>
    </citation>
    <scope>NUCLEOTIDE SEQUENCE</scope>
    <source>
        <strain evidence="1">11300</strain>
    </source>
</reference>
<comment type="caution">
    <text evidence="1">The sequence shown here is derived from an EMBL/GenBank/DDBJ whole genome shotgun (WGS) entry which is preliminary data.</text>
</comment>
<evidence type="ECO:0000313" key="2">
    <source>
        <dbReference type="Proteomes" id="UP000824091"/>
    </source>
</evidence>
<evidence type="ECO:0000313" key="1">
    <source>
        <dbReference type="EMBL" id="HIU28603.1"/>
    </source>
</evidence>
<gene>
    <name evidence="1" type="ORF">IAD16_09555</name>
</gene>
<protein>
    <submittedName>
        <fullName evidence="1">Uncharacterized protein</fullName>
    </submittedName>
</protein>
<dbReference type="Gene3D" id="3.30.565.60">
    <property type="match status" value="1"/>
</dbReference>
<name>A0A9D1I5H6_9FIRM</name>
<dbReference type="EMBL" id="DVMO01000149">
    <property type="protein sequence ID" value="HIU28603.1"/>
    <property type="molecule type" value="Genomic_DNA"/>
</dbReference>
<accession>A0A9D1I5H6</accession>
<sequence>MYIENGNSPHGFGVLDPKQFRPYSKHPSIAKGFKEVSLADELGSGMRNTYKYTQLYSRAEPKFIEGDLFTIIIPLRPVMTDKVGPTPEVTPPPKIV</sequence>
<reference evidence="1" key="2">
    <citation type="journal article" date="2021" name="PeerJ">
        <title>Extensive microbial diversity within the chicken gut microbiome revealed by metagenomics and culture.</title>
        <authorList>
            <person name="Gilroy R."/>
            <person name="Ravi A."/>
            <person name="Getino M."/>
            <person name="Pursley I."/>
            <person name="Horton D.L."/>
            <person name="Alikhan N.F."/>
            <person name="Baker D."/>
            <person name="Gharbi K."/>
            <person name="Hall N."/>
            <person name="Watson M."/>
            <person name="Adriaenssens E.M."/>
            <person name="Foster-Nyarko E."/>
            <person name="Jarju S."/>
            <person name="Secka A."/>
            <person name="Antonio M."/>
            <person name="Oren A."/>
            <person name="Chaudhuri R.R."/>
            <person name="La Ragione R."/>
            <person name="Hildebrand F."/>
            <person name="Pallen M.J."/>
        </authorList>
    </citation>
    <scope>NUCLEOTIDE SEQUENCE</scope>
    <source>
        <strain evidence="1">11300</strain>
    </source>
</reference>
<dbReference type="AlphaFoldDB" id="A0A9D1I5H6"/>
<proteinExistence type="predicted"/>
<organism evidence="1 2">
    <name type="scientific">Candidatus Fimisoma avicola</name>
    <dbReference type="NCBI Taxonomy" id="2840826"/>
    <lineage>
        <taxon>Bacteria</taxon>
        <taxon>Bacillati</taxon>
        <taxon>Bacillota</taxon>
        <taxon>Clostridia</taxon>
        <taxon>Eubacteriales</taxon>
        <taxon>Candidatus Fimisoma</taxon>
    </lineage>
</organism>